<dbReference type="HOGENOM" id="CLU_048305_0_0_1"/>
<dbReference type="EMBL" id="HE580267">
    <property type="protein sequence ID" value="CCD22780.1"/>
    <property type="molecule type" value="Genomic_DNA"/>
</dbReference>
<dbReference type="AlphaFoldDB" id="G0W4P2"/>
<evidence type="ECO:0000256" key="1">
    <source>
        <dbReference type="SAM" id="MobiDB-lite"/>
    </source>
</evidence>
<feature type="region of interest" description="Disordered" evidence="1">
    <location>
        <begin position="26"/>
        <end position="134"/>
    </location>
</feature>
<feature type="compositionally biased region" description="Polar residues" evidence="1">
    <location>
        <begin position="34"/>
        <end position="53"/>
    </location>
</feature>
<feature type="compositionally biased region" description="Basic and acidic residues" evidence="1">
    <location>
        <begin position="104"/>
        <end position="125"/>
    </location>
</feature>
<proteinExistence type="predicted"/>
<organism evidence="2 3">
    <name type="scientific">Naumovozyma dairenensis (strain ATCC 10597 / BCRC 20456 / CBS 421 / NBRC 0211 / NRRL Y-12639)</name>
    <name type="common">Saccharomyces dairenensis</name>
    <dbReference type="NCBI Taxonomy" id="1071378"/>
    <lineage>
        <taxon>Eukaryota</taxon>
        <taxon>Fungi</taxon>
        <taxon>Dikarya</taxon>
        <taxon>Ascomycota</taxon>
        <taxon>Saccharomycotina</taxon>
        <taxon>Saccharomycetes</taxon>
        <taxon>Saccharomycetales</taxon>
        <taxon>Saccharomycetaceae</taxon>
        <taxon>Naumovozyma</taxon>
    </lineage>
</organism>
<keyword evidence="3" id="KW-1185">Reference proteome</keyword>
<feature type="region of interest" description="Disordered" evidence="1">
    <location>
        <begin position="261"/>
        <end position="318"/>
    </location>
</feature>
<feature type="compositionally biased region" description="Low complexity" evidence="1">
    <location>
        <begin position="181"/>
        <end position="190"/>
    </location>
</feature>
<accession>G0W4P2</accession>
<feature type="compositionally biased region" description="Basic and acidic residues" evidence="1">
    <location>
        <begin position="168"/>
        <end position="180"/>
    </location>
</feature>
<dbReference type="eggNOG" id="ENOG502S5ZX">
    <property type="taxonomic scope" value="Eukaryota"/>
</dbReference>
<sequence length="532" mass="58423">MMSPEKEQELSHKILERAQMAQMTRQLKLGLSKVPQTKLHSSYSASNMRSNTIESHRDTNNNNKQEPNDRENDDNNELTDSKKRSGDAIELTTSINLISPTKKHQSEDINNKSKNTSESKIKNRNESPNNLGYSKISKSISNKLLPQIDIKTSEDKSTSELTMEEQDKEISEQDNIDKSTETPSGTPTTPKANKNATFSSDNSIAFNKNNEKIFMTPRRGGAFGNKKVFGGGGITTATTKEGGTEPGADLLMYLATSPYTALRPNTSSENRNGSQNNDEDNNKRTDSNHSDGTDETYVRNRTSKIPSTPSSYPHHAGADDAIRFSNMKPSISSPQSTFKVPHSVSNNASIAFSEVLMESPSMYMGTGNHNTNNGSQMTSFLSPQKRRTSFAPVAANMMNGNNIHNHTQSQNQTPKYTNGNGNALLSQVPTTPSRDLLSTSYGHNYNNMNNNLLKTPNFNMGDYIHNLFSPSPRVSLNHRRGSVNMNGNPMILPNGFGAFPNSDTSSMYGPPLVIGANQMGTKSSTSADEKDE</sequence>
<feature type="compositionally biased region" description="Basic and acidic residues" evidence="1">
    <location>
        <begin position="280"/>
        <end position="298"/>
    </location>
</feature>
<name>G0W4P2_NAUDC</name>
<evidence type="ECO:0000313" key="2">
    <source>
        <dbReference type="EMBL" id="CCD22780.1"/>
    </source>
</evidence>
<dbReference type="OrthoDB" id="2163387at2759"/>
<dbReference type="GeneID" id="11494199"/>
<feature type="compositionally biased region" description="Polar residues" evidence="1">
    <location>
        <begin position="261"/>
        <end position="276"/>
    </location>
</feature>
<feature type="compositionally biased region" description="Polar residues" evidence="1">
    <location>
        <begin position="299"/>
        <end position="311"/>
    </location>
</feature>
<feature type="compositionally biased region" description="Polar residues" evidence="1">
    <location>
        <begin position="191"/>
        <end position="203"/>
    </location>
</feature>
<protein>
    <submittedName>
        <fullName evidence="2">Uncharacterized protein</fullName>
    </submittedName>
</protein>
<dbReference type="KEGG" id="ndi:NDAI_0A06260"/>
<evidence type="ECO:0000313" key="3">
    <source>
        <dbReference type="Proteomes" id="UP000000689"/>
    </source>
</evidence>
<dbReference type="RefSeq" id="XP_003668023.1">
    <property type="nucleotide sequence ID" value="XM_003667975.1"/>
</dbReference>
<gene>
    <name evidence="2" type="primary">NDAI0A06260</name>
    <name evidence="2" type="ordered locus">NDAI_0A06260</name>
</gene>
<dbReference type="Proteomes" id="UP000000689">
    <property type="component" value="Chromosome 1"/>
</dbReference>
<reference evidence="2 3" key="1">
    <citation type="journal article" date="2011" name="Proc. Natl. Acad. Sci. U.S.A.">
        <title>Evolutionary erosion of yeast sex chromosomes by mating-type switching accidents.</title>
        <authorList>
            <person name="Gordon J.L."/>
            <person name="Armisen D."/>
            <person name="Proux-Wera E."/>
            <person name="Oheigeartaigh S.S."/>
            <person name="Byrne K.P."/>
            <person name="Wolfe K.H."/>
        </authorList>
    </citation>
    <scope>NUCLEOTIDE SEQUENCE [LARGE SCALE GENOMIC DNA]</scope>
    <source>
        <strain evidence="3">ATCC 10597 / BCRC 20456 / CBS 421 / NBRC 0211 / NRRL Y-12639</strain>
    </source>
</reference>
<feature type="region of interest" description="Disordered" evidence="1">
    <location>
        <begin position="151"/>
        <end position="203"/>
    </location>
</feature>
<dbReference type="STRING" id="1071378.G0W4P2"/>